<organism evidence="3 4">
    <name type="scientific">Lujinxingia vulgaris</name>
    <dbReference type="NCBI Taxonomy" id="2600176"/>
    <lineage>
        <taxon>Bacteria</taxon>
        <taxon>Deltaproteobacteria</taxon>
        <taxon>Bradymonadales</taxon>
        <taxon>Lujinxingiaceae</taxon>
        <taxon>Lujinxingia</taxon>
    </lineage>
</organism>
<dbReference type="RefSeq" id="WP_146976025.1">
    <property type="nucleotide sequence ID" value="NZ_VOSL01000111.1"/>
</dbReference>
<evidence type="ECO:0000259" key="2">
    <source>
        <dbReference type="Pfam" id="PF13387"/>
    </source>
</evidence>
<dbReference type="OrthoDB" id="5377135at2"/>
<gene>
    <name evidence="3" type="ORF">FRC96_16450</name>
</gene>
<comment type="caution">
    <text evidence="3">The sequence shown here is derived from an EMBL/GenBank/DDBJ whole genome shotgun (WGS) entry which is preliminary data.</text>
</comment>
<dbReference type="InterPro" id="IPR025178">
    <property type="entry name" value="Lnb_N"/>
</dbReference>
<feature type="signal peptide" evidence="1">
    <location>
        <begin position="1"/>
        <end position="20"/>
    </location>
</feature>
<proteinExistence type="predicted"/>
<dbReference type="Proteomes" id="UP000321046">
    <property type="component" value="Unassembled WGS sequence"/>
</dbReference>
<sequence>MSRFPIPLLPLLTLAALLHAACASSQAPREPATWERDAPPAVEALRASHIFVAPGPWLPGELDTLALAASKMPVALRPEASAPLVLERRARPCLFGMGRYTEACPTFSDDGRTFYIYDMILMETDGPLDRQRALTRPARQQLWRQRAIAHALVARADTIHDVSQTYRWRSINGWDNAGARPRNRDLHGYLRPMGKSSAHLDFVTSAEAFFFREEDLIDIKPQVGTPVYSPDLTFSCQEFTRNRVLTDVFDTIDANWRAGTLRADDPATYDCPAFERWADIDNLVGVDVLFAAERTDRPESLFGHLLIHVRHRSAELFRSQGFEYVYQFGAVTDSDIHPLRFVLEGMAGGFLAVFDLSTFRGIDRTYLQLEQRTLRRYQLALTEQQTRQLLERIWEVERRFAYPYFFTTHNCASFLIDLIGPALDREEPLPRKVFAMPTEVLDILASVTTESGEPLLRKPDADVLSAEERAILASEHIDRLAARFALHPAAPTELHEVIEALRRGPPDLRAGRYDDLLGPLQALVARAPELADEASGLYDAFIALETSELQLVEASLLEFEERAQLEPLRFSAAEILALRRELYRHERAGLRARQRNEFLDAVQEHLRRAPREDPSRAEERALDWHALLLDAHRAATQAQGELIDWLILRDLYNPRAALKAREAHYATTQVERSERSLRTSNAGRWGVTLSADGQALPPQSAPRLHLDWALLDDRLGERRLHGHRPEVEATALGVRASAPLNAEAMQRLELDFTLFRYISIATPRAGSRRGFTDRFGWALELDARHIAGELPLRTHGFFGLVLPIARSDSGTSLLAMGLGPALDLNVGRTETAGLAGGQAYLLARAHLGGYYANALDVRVRHAELFNILNLHSERNLSARLGLTLTLALASHALLLQPYSELDYVSGAFAAGSERTDLEFGLRLELVRDAF</sequence>
<evidence type="ECO:0000256" key="1">
    <source>
        <dbReference type="SAM" id="SignalP"/>
    </source>
</evidence>
<keyword evidence="1" id="KW-0732">Signal</keyword>
<feature type="chain" id="PRO_5022727210" evidence="1">
    <location>
        <begin position="21"/>
        <end position="930"/>
    </location>
</feature>
<evidence type="ECO:0000313" key="4">
    <source>
        <dbReference type="Proteomes" id="UP000321046"/>
    </source>
</evidence>
<reference evidence="3 4" key="1">
    <citation type="submission" date="2019-08" db="EMBL/GenBank/DDBJ databases">
        <title>Bradymonadales sp. TMQ2.</title>
        <authorList>
            <person name="Liang Q."/>
        </authorList>
    </citation>
    <scope>NUCLEOTIDE SEQUENCE [LARGE SCALE GENOMIC DNA]</scope>
    <source>
        <strain evidence="3 4">TMQ2</strain>
    </source>
</reference>
<accession>A0A5C6X898</accession>
<evidence type="ECO:0000313" key="3">
    <source>
        <dbReference type="EMBL" id="TXD32753.1"/>
    </source>
</evidence>
<dbReference type="EMBL" id="VOSL01000111">
    <property type="protein sequence ID" value="TXD32753.1"/>
    <property type="molecule type" value="Genomic_DNA"/>
</dbReference>
<protein>
    <submittedName>
        <fullName evidence="3">DUF4105 domain-containing protein</fullName>
    </submittedName>
</protein>
<dbReference type="AlphaFoldDB" id="A0A5C6X898"/>
<dbReference type="Pfam" id="PF13387">
    <property type="entry name" value="Lnb_N"/>
    <property type="match status" value="1"/>
</dbReference>
<name>A0A5C6X898_9DELT</name>
<feature type="domain" description="Lnb N-terminal periplasmic" evidence="2">
    <location>
        <begin position="274"/>
        <end position="420"/>
    </location>
</feature>